<gene>
    <name evidence="1" type="ORF">CLV51_103510</name>
</gene>
<sequence>MIMLSTSDVASVYDAILSIPGMDEIVKINLKISRKNVQPCTHRKLNGKDKYFLYHYNSVRI</sequence>
<dbReference type="EMBL" id="PYAW01000003">
    <property type="protein sequence ID" value="PSL46529.1"/>
    <property type="molecule type" value="Genomic_DNA"/>
</dbReference>
<evidence type="ECO:0000313" key="1">
    <source>
        <dbReference type="EMBL" id="PSL46529.1"/>
    </source>
</evidence>
<name>A0A2P8HJY5_CHINA</name>
<organism evidence="1 2">
    <name type="scientific">Chitinophaga niastensis</name>
    <dbReference type="NCBI Taxonomy" id="536980"/>
    <lineage>
        <taxon>Bacteria</taxon>
        <taxon>Pseudomonadati</taxon>
        <taxon>Bacteroidota</taxon>
        <taxon>Chitinophagia</taxon>
        <taxon>Chitinophagales</taxon>
        <taxon>Chitinophagaceae</taxon>
        <taxon>Chitinophaga</taxon>
    </lineage>
</organism>
<comment type="caution">
    <text evidence="1">The sequence shown here is derived from an EMBL/GenBank/DDBJ whole genome shotgun (WGS) entry which is preliminary data.</text>
</comment>
<keyword evidence="2" id="KW-1185">Reference proteome</keyword>
<dbReference type="Proteomes" id="UP000240971">
    <property type="component" value="Unassembled WGS sequence"/>
</dbReference>
<dbReference type="AlphaFoldDB" id="A0A2P8HJY5"/>
<accession>A0A2P8HJY5</accession>
<proteinExistence type="predicted"/>
<protein>
    <submittedName>
        <fullName evidence="1">Uncharacterized protein</fullName>
    </submittedName>
</protein>
<evidence type="ECO:0000313" key="2">
    <source>
        <dbReference type="Proteomes" id="UP000240971"/>
    </source>
</evidence>
<reference evidence="1 2" key="1">
    <citation type="submission" date="2018-03" db="EMBL/GenBank/DDBJ databases">
        <title>Genomic Encyclopedia of Archaeal and Bacterial Type Strains, Phase II (KMG-II): from individual species to whole genera.</title>
        <authorList>
            <person name="Goeker M."/>
        </authorList>
    </citation>
    <scope>NUCLEOTIDE SEQUENCE [LARGE SCALE GENOMIC DNA]</scope>
    <source>
        <strain evidence="1 2">DSM 24859</strain>
    </source>
</reference>